<keyword evidence="3" id="KW-1185">Reference proteome</keyword>
<dbReference type="eggNOG" id="COG2846">
    <property type="taxonomic scope" value="Bacteria"/>
</dbReference>
<sequence length="68" mass="7461">MSEINKEMGIIEVVEKYPQTVDVFRSHGMGCLGCAAARFENIEQGAMAHGIDLDALIKDLNKVAEKSH</sequence>
<comment type="caution">
    <text evidence="2">The sequence shown here is derived from an EMBL/GenBank/DDBJ whole genome shotgun (WGS) entry which is preliminary data.</text>
</comment>
<feature type="domain" description="DUF1858" evidence="1">
    <location>
        <begin position="4"/>
        <end position="57"/>
    </location>
</feature>
<organism evidence="2 3">
    <name type="scientific">Acetonema longum DSM 6540</name>
    <dbReference type="NCBI Taxonomy" id="1009370"/>
    <lineage>
        <taxon>Bacteria</taxon>
        <taxon>Bacillati</taxon>
        <taxon>Bacillota</taxon>
        <taxon>Negativicutes</taxon>
        <taxon>Acetonemataceae</taxon>
        <taxon>Acetonema</taxon>
    </lineage>
</organism>
<dbReference type="InterPro" id="IPR038062">
    <property type="entry name" value="ScdA-like_N_sf"/>
</dbReference>
<dbReference type="Proteomes" id="UP000003240">
    <property type="component" value="Unassembled WGS sequence"/>
</dbReference>
<dbReference type="STRING" id="1009370.ALO_20912"/>
<evidence type="ECO:0000259" key="1">
    <source>
        <dbReference type="Pfam" id="PF08984"/>
    </source>
</evidence>
<gene>
    <name evidence="2" type="ORF">ALO_20912</name>
</gene>
<dbReference type="Gene3D" id="1.10.3910.10">
    <property type="entry name" value="SP0561-like"/>
    <property type="match status" value="1"/>
</dbReference>
<dbReference type="AlphaFoldDB" id="F7NPY5"/>
<name>F7NPY5_9FIRM</name>
<reference evidence="2 3" key="1">
    <citation type="journal article" date="2011" name="EMBO J.">
        <title>Structural diversity of bacterial flagellar motors.</title>
        <authorList>
            <person name="Chen S."/>
            <person name="Beeby M."/>
            <person name="Murphy G.E."/>
            <person name="Leadbetter J.R."/>
            <person name="Hendrixson D.R."/>
            <person name="Briegel A."/>
            <person name="Li Z."/>
            <person name="Shi J."/>
            <person name="Tocheva E.I."/>
            <person name="Muller A."/>
            <person name="Dobro M.J."/>
            <person name="Jensen G.J."/>
        </authorList>
    </citation>
    <scope>NUCLEOTIDE SEQUENCE [LARGE SCALE GENOMIC DNA]</scope>
    <source>
        <strain evidence="2 3">DSM 6540</strain>
    </source>
</reference>
<dbReference type="PANTHER" id="PTHR39341:SF1">
    <property type="entry name" value="DUF1858 DOMAIN-CONTAINING PROTEIN"/>
    <property type="match status" value="1"/>
</dbReference>
<dbReference type="InterPro" id="IPR015077">
    <property type="entry name" value="DUF1858"/>
</dbReference>
<proteinExistence type="predicted"/>
<evidence type="ECO:0000313" key="2">
    <source>
        <dbReference type="EMBL" id="EGO61976.1"/>
    </source>
</evidence>
<dbReference type="OrthoDB" id="15017at2"/>
<dbReference type="NCBIfam" id="TIGR03980">
    <property type="entry name" value="prismane_assoc"/>
    <property type="match status" value="1"/>
</dbReference>
<dbReference type="PANTHER" id="PTHR39341">
    <property type="entry name" value="BSL7085 PROTEIN"/>
    <property type="match status" value="1"/>
</dbReference>
<dbReference type="InterPro" id="IPR023883">
    <property type="entry name" value="CHP03980_redox-disulphide"/>
</dbReference>
<protein>
    <recommendedName>
        <fullName evidence="1">DUF1858 domain-containing protein</fullName>
    </recommendedName>
</protein>
<accession>F7NPY5</accession>
<dbReference type="Pfam" id="PF08984">
    <property type="entry name" value="DUF1858"/>
    <property type="match status" value="1"/>
</dbReference>
<dbReference type="EMBL" id="AFGF01000269">
    <property type="protein sequence ID" value="EGO61976.1"/>
    <property type="molecule type" value="Genomic_DNA"/>
</dbReference>
<dbReference type="RefSeq" id="WP_004099747.1">
    <property type="nucleotide sequence ID" value="NZ_AFGF01000269.1"/>
</dbReference>
<evidence type="ECO:0000313" key="3">
    <source>
        <dbReference type="Proteomes" id="UP000003240"/>
    </source>
</evidence>
<dbReference type="SUPFAM" id="SSF140683">
    <property type="entry name" value="SP0561-like"/>
    <property type="match status" value="1"/>
</dbReference>